<protein>
    <submittedName>
        <fullName evidence="2">Uncharacterized protein</fullName>
    </submittedName>
</protein>
<evidence type="ECO:0000256" key="1">
    <source>
        <dbReference type="SAM" id="MobiDB-lite"/>
    </source>
</evidence>
<dbReference type="AlphaFoldDB" id="A0A5C6PRC2"/>
<reference evidence="2 3" key="1">
    <citation type="submission" date="2019-04" db="EMBL/GenBank/DDBJ databases">
        <title>Chromosome genome assembly for Takifugu flavidus.</title>
        <authorList>
            <person name="Xiao S."/>
        </authorList>
    </citation>
    <scope>NUCLEOTIDE SEQUENCE [LARGE SCALE GENOMIC DNA]</scope>
    <source>
        <strain evidence="2">HTHZ2018</strain>
        <tissue evidence="2">Muscle</tissue>
    </source>
</reference>
<accession>A0A5C6PRC2</accession>
<sequence>MEVEGLKFVEGATGSYQPDKPTQELVAAGQKVKDVKRRRGEVSRTETSASERRGCVWTTVPLRF</sequence>
<organism evidence="2 3">
    <name type="scientific">Takifugu flavidus</name>
    <name type="common">sansaifugu</name>
    <dbReference type="NCBI Taxonomy" id="433684"/>
    <lineage>
        <taxon>Eukaryota</taxon>
        <taxon>Metazoa</taxon>
        <taxon>Chordata</taxon>
        <taxon>Craniata</taxon>
        <taxon>Vertebrata</taxon>
        <taxon>Euteleostomi</taxon>
        <taxon>Actinopterygii</taxon>
        <taxon>Neopterygii</taxon>
        <taxon>Teleostei</taxon>
        <taxon>Neoteleostei</taxon>
        <taxon>Acanthomorphata</taxon>
        <taxon>Eupercaria</taxon>
        <taxon>Tetraodontiformes</taxon>
        <taxon>Tetradontoidea</taxon>
        <taxon>Tetraodontidae</taxon>
        <taxon>Takifugu</taxon>
    </lineage>
</organism>
<dbReference type="Proteomes" id="UP000324091">
    <property type="component" value="Chromosome 1"/>
</dbReference>
<keyword evidence="3" id="KW-1185">Reference proteome</keyword>
<proteinExistence type="predicted"/>
<comment type="caution">
    <text evidence="2">The sequence shown here is derived from an EMBL/GenBank/DDBJ whole genome shotgun (WGS) entry which is preliminary data.</text>
</comment>
<gene>
    <name evidence="2" type="ORF">D4764_01G0020390</name>
</gene>
<evidence type="ECO:0000313" key="2">
    <source>
        <dbReference type="EMBL" id="TWW82224.1"/>
    </source>
</evidence>
<name>A0A5C6PRC2_9TELE</name>
<evidence type="ECO:0000313" key="3">
    <source>
        <dbReference type="Proteomes" id="UP000324091"/>
    </source>
</evidence>
<feature type="region of interest" description="Disordered" evidence="1">
    <location>
        <begin position="10"/>
        <end position="50"/>
    </location>
</feature>
<dbReference type="EMBL" id="RHFK02000001">
    <property type="protein sequence ID" value="TWW82224.1"/>
    <property type="molecule type" value="Genomic_DNA"/>
</dbReference>
<feature type="compositionally biased region" description="Basic and acidic residues" evidence="1">
    <location>
        <begin position="40"/>
        <end position="50"/>
    </location>
</feature>